<dbReference type="Proteomes" id="UP001230188">
    <property type="component" value="Unassembled WGS sequence"/>
</dbReference>
<dbReference type="Pfam" id="PF10294">
    <property type="entry name" value="Methyltransf_16"/>
    <property type="match status" value="1"/>
</dbReference>
<dbReference type="CDD" id="cd02440">
    <property type="entry name" value="AdoMet_MTases"/>
    <property type="match status" value="1"/>
</dbReference>
<sequence>MVDRRRRRNDDWRPGELNVKRQVVVNAATQDLVISQDTNTSMPGHVLWEVAVVVARLLDQGALPFDVAGRSVLELGAGCGVAGMAFALHGASVVFTDLPALVPHLEANVRRNLGPPMEQPCEWAVIPYDWTDTIPNRLRGRHFDLVLATDCVYHAHLVDPLLDALRAVADPTSTLLLVYERRDPDVLARFEAELKRAFKVKRPIPVHRLRHLLGDDLLFRLRGGDTPEDAEWLTILACRRKRADYNKFRAARREDGASSSAREVT</sequence>
<gene>
    <name evidence="1" type="ORF">CTAYLR_010418</name>
</gene>
<dbReference type="PANTHER" id="PTHR14614:SF109">
    <property type="entry name" value="RIBOSOMAL LYSINE N-METHYLTRANSFERASE 5"/>
    <property type="match status" value="1"/>
</dbReference>
<evidence type="ECO:0000313" key="2">
    <source>
        <dbReference type="Proteomes" id="UP001230188"/>
    </source>
</evidence>
<dbReference type="PANTHER" id="PTHR14614">
    <property type="entry name" value="HEPATOCELLULAR CARCINOMA-ASSOCIATED ANTIGEN"/>
    <property type="match status" value="1"/>
</dbReference>
<reference evidence="1" key="1">
    <citation type="submission" date="2023-01" db="EMBL/GenBank/DDBJ databases">
        <title>Metagenome sequencing of chrysophaentin producing Chrysophaeum taylorii.</title>
        <authorList>
            <person name="Davison J."/>
            <person name="Bewley C."/>
        </authorList>
    </citation>
    <scope>NUCLEOTIDE SEQUENCE</scope>
    <source>
        <strain evidence="1">NIES-1699</strain>
    </source>
</reference>
<dbReference type="EMBL" id="JAQMWT010000321">
    <property type="protein sequence ID" value="KAJ8604886.1"/>
    <property type="molecule type" value="Genomic_DNA"/>
</dbReference>
<accession>A0AAD7UGD4</accession>
<dbReference type="InterPro" id="IPR029063">
    <property type="entry name" value="SAM-dependent_MTases_sf"/>
</dbReference>
<proteinExistence type="predicted"/>
<dbReference type="InterPro" id="IPR019410">
    <property type="entry name" value="Methyltransf_16"/>
</dbReference>
<dbReference type="AlphaFoldDB" id="A0AAD7UGD4"/>
<comment type="caution">
    <text evidence="1">The sequence shown here is derived from an EMBL/GenBank/DDBJ whole genome shotgun (WGS) entry which is preliminary data.</text>
</comment>
<protein>
    <submittedName>
        <fullName evidence="1">Uncharacterized protein</fullName>
    </submittedName>
</protein>
<dbReference type="SUPFAM" id="SSF53335">
    <property type="entry name" value="S-adenosyl-L-methionine-dependent methyltransferases"/>
    <property type="match status" value="1"/>
</dbReference>
<name>A0AAD7UGD4_9STRA</name>
<dbReference type="Gene3D" id="3.40.50.150">
    <property type="entry name" value="Vaccinia Virus protein VP39"/>
    <property type="match status" value="1"/>
</dbReference>
<keyword evidence="2" id="KW-1185">Reference proteome</keyword>
<evidence type="ECO:0000313" key="1">
    <source>
        <dbReference type="EMBL" id="KAJ8604886.1"/>
    </source>
</evidence>
<organism evidence="1 2">
    <name type="scientific">Chrysophaeum taylorii</name>
    <dbReference type="NCBI Taxonomy" id="2483200"/>
    <lineage>
        <taxon>Eukaryota</taxon>
        <taxon>Sar</taxon>
        <taxon>Stramenopiles</taxon>
        <taxon>Ochrophyta</taxon>
        <taxon>Pelagophyceae</taxon>
        <taxon>Pelagomonadales</taxon>
        <taxon>Pelagomonadaceae</taxon>
        <taxon>Chrysophaeum</taxon>
    </lineage>
</organism>